<reference evidence="2" key="1">
    <citation type="submission" date="2021-11" db="EMBL/GenBank/DDBJ databases">
        <title>The first genome sequence of unculturable Mycoplasma faucium obtained by de novo assembly of metagenomic reads.</title>
        <authorList>
            <person name="Sabat A.J."/>
            <person name="Bathoorn E."/>
            <person name="Akkerboom V."/>
            <person name="Friedrich A.W."/>
        </authorList>
    </citation>
    <scope>NUCLEOTIDE SEQUENCE [LARGE SCALE GENOMIC DNA]</scope>
    <source>
        <strain evidence="2">UMCG-MFM1</strain>
    </source>
</reference>
<name>A0ABZ2TQR1_9BACT</name>
<dbReference type="InterPro" id="IPR035994">
    <property type="entry name" value="Nucleoside_phosphorylase_sf"/>
</dbReference>
<organism evidence="2 3">
    <name type="scientific">Metamycoplasma faucium</name>
    <dbReference type="NCBI Taxonomy" id="56142"/>
    <lineage>
        <taxon>Bacteria</taxon>
        <taxon>Bacillati</taxon>
        <taxon>Mycoplasmatota</taxon>
        <taxon>Mycoplasmoidales</taxon>
        <taxon>Metamycoplasmataceae</taxon>
        <taxon>Metamycoplasma</taxon>
    </lineage>
</organism>
<gene>
    <name evidence="2" type="ORF">LQ356_00025</name>
</gene>
<dbReference type="SUPFAM" id="SSF53167">
    <property type="entry name" value="Purine and uridine phosphorylases"/>
    <property type="match status" value="1"/>
</dbReference>
<dbReference type="RefSeq" id="WP_405311626.1">
    <property type="nucleotide sequence ID" value="NZ_CP088155.1"/>
</dbReference>
<proteinExistence type="predicted"/>
<feature type="domain" description="Nucleoside phosphorylase" evidence="1">
    <location>
        <begin position="19"/>
        <end position="195"/>
    </location>
</feature>
<evidence type="ECO:0000313" key="3">
    <source>
        <dbReference type="Proteomes" id="UP001622612"/>
    </source>
</evidence>
<dbReference type="Proteomes" id="UP001622612">
    <property type="component" value="Chromosome"/>
</dbReference>
<dbReference type="EMBL" id="CP088155">
    <property type="protein sequence ID" value="WYM97271.1"/>
    <property type="molecule type" value="Genomic_DNA"/>
</dbReference>
<protein>
    <submittedName>
        <fullName evidence="2">5'-methylthioadenosine/S-adenosylhomocysteine nucleosidase</fullName>
    </submittedName>
</protein>
<evidence type="ECO:0000259" key="1">
    <source>
        <dbReference type="Pfam" id="PF01048"/>
    </source>
</evidence>
<dbReference type="PANTHER" id="PTHR46832:SF1">
    <property type="entry name" value="5'-METHYLTHIOADENOSINE_S-ADENOSYLHOMOCYSTEINE NUCLEOSIDASE"/>
    <property type="match status" value="1"/>
</dbReference>
<accession>A0ABZ2TQR1</accession>
<keyword evidence="3" id="KW-1185">Reference proteome</keyword>
<sequence>MNLYIFAEYEEIELLDRNANIKFIKEETIDNEFKKIQKITFYKYKNKKFAVAISGVGKVNSSLFLCYLLSKYKFKNVINIGPAGSNEREKIANSFLIEKAYYGDVDLTSLPNYEIGMLPNLKKYFYTSNNLNKIINKKLNLDFRVIATQDKFNTNYQGDLKSKSLYDMECASFAHTALFFNIPFSAIKVISDNSNLSQYKNNNLIWKSKIYNIFLNLIGEL</sequence>
<dbReference type="InterPro" id="IPR000845">
    <property type="entry name" value="Nucleoside_phosphorylase_d"/>
</dbReference>
<evidence type="ECO:0000313" key="2">
    <source>
        <dbReference type="EMBL" id="WYM97271.1"/>
    </source>
</evidence>
<dbReference type="Gene3D" id="3.40.50.1580">
    <property type="entry name" value="Nucleoside phosphorylase domain"/>
    <property type="match status" value="1"/>
</dbReference>
<dbReference type="Pfam" id="PF01048">
    <property type="entry name" value="PNP_UDP_1"/>
    <property type="match status" value="1"/>
</dbReference>
<dbReference type="CDD" id="cd09008">
    <property type="entry name" value="MTAN"/>
    <property type="match status" value="1"/>
</dbReference>
<dbReference type="PANTHER" id="PTHR46832">
    <property type="entry name" value="5'-METHYLTHIOADENOSINE/S-ADENOSYLHOMOCYSTEINE NUCLEOSIDASE"/>
    <property type="match status" value="1"/>
</dbReference>